<gene>
    <name evidence="1" type="ORF">SAMN05660464_0384</name>
</gene>
<organism evidence="1 2">
    <name type="scientific">Geodermatophilus dictyosporus</name>
    <dbReference type="NCBI Taxonomy" id="1523247"/>
    <lineage>
        <taxon>Bacteria</taxon>
        <taxon>Bacillati</taxon>
        <taxon>Actinomycetota</taxon>
        <taxon>Actinomycetes</taxon>
        <taxon>Geodermatophilales</taxon>
        <taxon>Geodermatophilaceae</taxon>
        <taxon>Geodermatophilus</taxon>
    </lineage>
</organism>
<protein>
    <submittedName>
        <fullName evidence="1">Uncharacterized protein</fullName>
    </submittedName>
</protein>
<name>A0A1I5UV60_9ACTN</name>
<dbReference type="EMBL" id="FOWQ01000012">
    <property type="protein sequence ID" value="SFP99151.1"/>
    <property type="molecule type" value="Genomic_DNA"/>
</dbReference>
<dbReference type="STRING" id="1523247.SAMN05660464_0384"/>
<dbReference type="AlphaFoldDB" id="A0A1I5UV60"/>
<proteinExistence type="predicted"/>
<evidence type="ECO:0000313" key="1">
    <source>
        <dbReference type="EMBL" id="SFP99151.1"/>
    </source>
</evidence>
<sequence length="67" mass="7301">MPAVNDAATYRLVFDQHHVDLIAAAAESRLAHAVPAASRGRARSWMARLEHLRSSLPALRRAPAPCC</sequence>
<accession>A0A1I5UV60</accession>
<evidence type="ECO:0000313" key="2">
    <source>
        <dbReference type="Proteomes" id="UP000198857"/>
    </source>
</evidence>
<reference evidence="2" key="1">
    <citation type="submission" date="2016-10" db="EMBL/GenBank/DDBJ databases">
        <authorList>
            <person name="Varghese N."/>
            <person name="Submissions S."/>
        </authorList>
    </citation>
    <scope>NUCLEOTIDE SEQUENCE [LARGE SCALE GENOMIC DNA]</scope>
    <source>
        <strain evidence="2">DSM 44208</strain>
    </source>
</reference>
<keyword evidence="2" id="KW-1185">Reference proteome</keyword>
<dbReference type="Proteomes" id="UP000198857">
    <property type="component" value="Unassembled WGS sequence"/>
</dbReference>